<keyword evidence="3" id="KW-0378">Hydrolase</keyword>
<organism evidence="3 4">
    <name type="scientific">Hyphomicrobium facile</name>
    <dbReference type="NCBI Taxonomy" id="51670"/>
    <lineage>
        <taxon>Bacteria</taxon>
        <taxon>Pseudomonadati</taxon>
        <taxon>Pseudomonadota</taxon>
        <taxon>Alphaproteobacteria</taxon>
        <taxon>Hyphomicrobiales</taxon>
        <taxon>Hyphomicrobiaceae</taxon>
        <taxon>Hyphomicrobium</taxon>
    </lineage>
</organism>
<accession>A0A1I7NSH5</accession>
<dbReference type="PANTHER" id="PTHR35562:SF2">
    <property type="entry name" value="DNA ENDONUCLEASE SMRA-RELATED"/>
    <property type="match status" value="1"/>
</dbReference>
<name>A0A1I7NSH5_9HYPH</name>
<dbReference type="Gene3D" id="3.30.1370.110">
    <property type="match status" value="1"/>
</dbReference>
<dbReference type="Proteomes" id="UP000199423">
    <property type="component" value="Unassembled WGS sequence"/>
</dbReference>
<feature type="compositionally biased region" description="Gly residues" evidence="1">
    <location>
        <begin position="1"/>
        <end position="11"/>
    </location>
</feature>
<feature type="domain" description="Smr" evidence="2">
    <location>
        <begin position="117"/>
        <end position="211"/>
    </location>
</feature>
<dbReference type="PANTHER" id="PTHR35562">
    <property type="entry name" value="DNA ENDONUCLEASE SMRA-RELATED"/>
    <property type="match status" value="1"/>
</dbReference>
<dbReference type="GO" id="GO:0004519">
    <property type="term" value="F:endonuclease activity"/>
    <property type="evidence" value="ECO:0007669"/>
    <property type="project" value="UniProtKB-KW"/>
</dbReference>
<evidence type="ECO:0000313" key="4">
    <source>
        <dbReference type="Proteomes" id="UP000199423"/>
    </source>
</evidence>
<keyword evidence="3" id="KW-0255">Endonuclease</keyword>
<evidence type="ECO:0000259" key="2">
    <source>
        <dbReference type="PROSITE" id="PS50828"/>
    </source>
</evidence>
<dbReference type="STRING" id="51670.SAMN04488557_3260"/>
<reference evidence="4" key="1">
    <citation type="submission" date="2016-10" db="EMBL/GenBank/DDBJ databases">
        <authorList>
            <person name="Varghese N."/>
            <person name="Submissions S."/>
        </authorList>
    </citation>
    <scope>NUCLEOTIDE SEQUENCE [LARGE SCALE GENOMIC DNA]</scope>
    <source>
        <strain evidence="4">DSM 1565</strain>
    </source>
</reference>
<sequence>MKKQSGGGKGRGSADDSDLDHEIWRHTAATIEPLKRAKARFHPASDALKAGGKAVGASRPKVSTEPERPPAKPRSAHAHPEISRPKPSPAKAPDLALFDRNSVRKLRGGRTEIEARVDLHGMRQDEAHVALRSFLFSCQRRGLRFVLVITGKGKTNGKAPSEEGYGERERGVLKRNVPRWLDEPELRAIVVSFTVAAIQHGGEGAMYVHLRSKNRV</sequence>
<evidence type="ECO:0000313" key="3">
    <source>
        <dbReference type="EMBL" id="SFV37629.1"/>
    </source>
</evidence>
<feature type="region of interest" description="Disordered" evidence="1">
    <location>
        <begin position="1"/>
        <end position="94"/>
    </location>
</feature>
<dbReference type="RefSeq" id="WP_244531303.1">
    <property type="nucleotide sequence ID" value="NZ_FPCH01000003.1"/>
</dbReference>
<evidence type="ECO:0000256" key="1">
    <source>
        <dbReference type="SAM" id="MobiDB-lite"/>
    </source>
</evidence>
<dbReference type="InterPro" id="IPR036063">
    <property type="entry name" value="Smr_dom_sf"/>
</dbReference>
<dbReference type="InterPro" id="IPR002625">
    <property type="entry name" value="Smr_dom"/>
</dbReference>
<keyword evidence="3" id="KW-0540">Nuclease</keyword>
<keyword evidence="4" id="KW-1185">Reference proteome</keyword>
<dbReference type="PROSITE" id="PS50828">
    <property type="entry name" value="SMR"/>
    <property type="match status" value="1"/>
</dbReference>
<gene>
    <name evidence="3" type="ORF">SAMN04488557_3260</name>
</gene>
<dbReference type="AlphaFoldDB" id="A0A1I7NSH5"/>
<dbReference type="SUPFAM" id="SSF160443">
    <property type="entry name" value="SMR domain-like"/>
    <property type="match status" value="1"/>
</dbReference>
<dbReference type="EMBL" id="FPCH01000003">
    <property type="protein sequence ID" value="SFV37629.1"/>
    <property type="molecule type" value="Genomic_DNA"/>
</dbReference>
<dbReference type="Pfam" id="PF01713">
    <property type="entry name" value="Smr"/>
    <property type="match status" value="1"/>
</dbReference>
<proteinExistence type="predicted"/>
<protein>
    <submittedName>
        <fullName evidence="3">DNA-nicking endonuclease, Smr domain</fullName>
    </submittedName>
</protein>